<dbReference type="AlphaFoldDB" id="A0AAX2DQG1"/>
<proteinExistence type="predicted"/>
<evidence type="ECO:0000256" key="1">
    <source>
        <dbReference type="SAM" id="Phobius"/>
    </source>
</evidence>
<reference evidence="2 3" key="1">
    <citation type="submission" date="2016-10" db="EMBL/GenBank/DDBJ databases">
        <authorList>
            <person name="Varghese N."/>
            <person name="Submissions S."/>
        </authorList>
    </citation>
    <scope>NUCLEOTIDE SEQUENCE [LARGE SCALE GENOMIC DNA]</scope>
    <source>
        <strain evidence="2 3">ATCC 49954</strain>
    </source>
</reference>
<accession>A0AAX2DQG1</accession>
<protein>
    <recommendedName>
        <fullName evidence="4">Wall-associated protein</fullName>
    </recommendedName>
</protein>
<name>A0AAX2DQG1_LISIV</name>
<feature type="transmembrane region" description="Helical" evidence="1">
    <location>
        <begin position="21"/>
        <end position="41"/>
    </location>
</feature>
<dbReference type="Proteomes" id="UP000183610">
    <property type="component" value="Unassembled WGS sequence"/>
</dbReference>
<dbReference type="EMBL" id="FNMX01000008">
    <property type="protein sequence ID" value="SDW91319.1"/>
    <property type="molecule type" value="Genomic_DNA"/>
</dbReference>
<gene>
    <name evidence="2" type="ORF">SAMN05421782_10826</name>
</gene>
<sequence>MNGYNYANNNPVMMIDPDGNLAWWIVPAVSGAAWEVGSYLWQNRGKKISYRTVACKALYGAGKGILQTGVGRVFGIGSKLNVGKKFFKNKSKYKTYKKTFKKTARSIGHNAKANWKSLKKNPKKHLSNTVHWKQGKSMRKATVKRYKKIKRWVKKRF</sequence>
<dbReference type="RefSeq" id="WP_038406615.1">
    <property type="nucleotide sequence ID" value="NZ_FNMX01000008.1"/>
</dbReference>
<comment type="caution">
    <text evidence="2">The sequence shown here is derived from an EMBL/GenBank/DDBJ whole genome shotgun (WGS) entry which is preliminary data.</text>
</comment>
<keyword evidence="1" id="KW-0812">Transmembrane</keyword>
<evidence type="ECO:0008006" key="4">
    <source>
        <dbReference type="Google" id="ProtNLM"/>
    </source>
</evidence>
<evidence type="ECO:0000313" key="2">
    <source>
        <dbReference type="EMBL" id="SDW91319.1"/>
    </source>
</evidence>
<evidence type="ECO:0000313" key="3">
    <source>
        <dbReference type="Proteomes" id="UP000183610"/>
    </source>
</evidence>
<keyword evidence="1" id="KW-1133">Transmembrane helix</keyword>
<keyword evidence="1" id="KW-0472">Membrane</keyword>
<organism evidence="2 3">
    <name type="scientific">Listeria ivanovii</name>
    <dbReference type="NCBI Taxonomy" id="1638"/>
    <lineage>
        <taxon>Bacteria</taxon>
        <taxon>Bacillati</taxon>
        <taxon>Bacillota</taxon>
        <taxon>Bacilli</taxon>
        <taxon>Bacillales</taxon>
        <taxon>Listeriaceae</taxon>
        <taxon>Listeria</taxon>
    </lineage>
</organism>